<reference evidence="2" key="1">
    <citation type="submission" date="2022-03" db="EMBL/GenBank/DDBJ databases">
        <authorList>
            <person name="Lindestad O."/>
        </authorList>
    </citation>
    <scope>NUCLEOTIDE SEQUENCE</scope>
</reference>
<comment type="caution">
    <text evidence="2">The sequence shown here is derived from an EMBL/GenBank/DDBJ whole genome shotgun (WGS) entry which is preliminary data.</text>
</comment>
<gene>
    <name evidence="2" type="primary">jg27166</name>
    <name evidence="2" type="ORF">PAEG_LOCUS27149</name>
</gene>
<dbReference type="SMART" id="SM00595">
    <property type="entry name" value="MADF"/>
    <property type="match status" value="1"/>
</dbReference>
<evidence type="ECO:0000259" key="1">
    <source>
        <dbReference type="PROSITE" id="PS51029"/>
    </source>
</evidence>
<dbReference type="Pfam" id="PF10545">
    <property type="entry name" value="MADF_DNA_bdg"/>
    <property type="match status" value="1"/>
</dbReference>
<name>A0A8S4SR41_9NEOP</name>
<dbReference type="Proteomes" id="UP000838756">
    <property type="component" value="Unassembled WGS sequence"/>
</dbReference>
<dbReference type="InterPro" id="IPR006578">
    <property type="entry name" value="MADF-dom"/>
</dbReference>
<dbReference type="PANTHER" id="PTHR21505:SF8">
    <property type="entry name" value="DPT-YFP REPRESSOR BY OVEREXPRESSION, ISOFORM D-RELATED"/>
    <property type="match status" value="1"/>
</dbReference>
<protein>
    <submittedName>
        <fullName evidence="2">Jg27166 protein</fullName>
    </submittedName>
</protein>
<feature type="domain" description="MADF" evidence="1">
    <location>
        <begin position="10"/>
        <end position="101"/>
    </location>
</feature>
<proteinExistence type="predicted"/>
<dbReference type="PROSITE" id="PS51029">
    <property type="entry name" value="MADF"/>
    <property type="match status" value="1"/>
</dbReference>
<dbReference type="EMBL" id="CAKXAJ010026481">
    <property type="protein sequence ID" value="CAH2268838.1"/>
    <property type="molecule type" value="Genomic_DNA"/>
</dbReference>
<dbReference type="PANTHER" id="PTHR21505">
    <property type="entry name" value="MADF DOMAIN-CONTAINING PROTEIN-RELATED"/>
    <property type="match status" value="1"/>
</dbReference>
<keyword evidence="3" id="KW-1185">Reference proteome</keyword>
<dbReference type="OrthoDB" id="10051975at2759"/>
<dbReference type="AlphaFoldDB" id="A0A8S4SR41"/>
<organism evidence="2 3">
    <name type="scientific">Pararge aegeria aegeria</name>
    <dbReference type="NCBI Taxonomy" id="348720"/>
    <lineage>
        <taxon>Eukaryota</taxon>
        <taxon>Metazoa</taxon>
        <taxon>Ecdysozoa</taxon>
        <taxon>Arthropoda</taxon>
        <taxon>Hexapoda</taxon>
        <taxon>Insecta</taxon>
        <taxon>Pterygota</taxon>
        <taxon>Neoptera</taxon>
        <taxon>Endopterygota</taxon>
        <taxon>Lepidoptera</taxon>
        <taxon>Glossata</taxon>
        <taxon>Ditrysia</taxon>
        <taxon>Papilionoidea</taxon>
        <taxon>Nymphalidae</taxon>
        <taxon>Satyrinae</taxon>
        <taxon>Satyrini</taxon>
        <taxon>Parargina</taxon>
        <taxon>Pararge</taxon>
    </lineage>
</organism>
<evidence type="ECO:0000313" key="3">
    <source>
        <dbReference type="Proteomes" id="UP000838756"/>
    </source>
</evidence>
<accession>A0A8S4SR41</accession>
<sequence length="228" mass="26189">MAEDKDKTLEFIDDYQTCRILWDQNNIDYTNKKKRYGALTALGQKHNLDVQMVKNKIKSLRSYFSKEHQKVIKNSGGASGESYQSSWFAYNSLLFIWDSSAPKESGDNTYENYAATTEESAEYEALLSTNLSEGEHEFIQPARIKRNFIKSKGDDRYEEAYDSKGSAEQSNNDECSTFGQLVAHKLRKLNPRNKLLAERRISNIIFDLELQEIDRVDNSVFLSALPPN</sequence>
<evidence type="ECO:0000313" key="2">
    <source>
        <dbReference type="EMBL" id="CAH2268838.1"/>
    </source>
</evidence>